<dbReference type="HOGENOM" id="CLU_037100_0_1_5"/>
<dbReference type="RefSeq" id="WP_012172249.1">
    <property type="nucleotide sequence ID" value="NC_009937.1"/>
</dbReference>
<keyword evidence="2 6" id="KW-0732">Signal</keyword>
<name>A8INA6_AZOC5</name>
<keyword evidence="4" id="KW-0998">Cell outer membrane</keyword>
<reference evidence="8 9" key="6">
    <citation type="journal article" date="2011" name="Appl. Environ. Microbiol.">
        <title>Involvement of the azorhizobial chromosome partition gene (parA) in the onset of bacteroid differentiation during Sesbania rostrata stem nodule development.</title>
        <authorList>
            <person name="Liu CT."/>
            <person name="Lee KB."/>
            <person name="Wang YS."/>
            <person name="Peng MH."/>
            <person name="Lee KT."/>
            <person name="Suzuki S."/>
            <person name="Suzuki T."/>
            <person name="Oyaizu H."/>
        </authorList>
    </citation>
    <scope>NUCLEOTIDE SEQUENCE [LARGE SCALE GENOMIC DNA]</scope>
    <source>
        <strain evidence="9">ATCC 43989 / DSM 5975 / JCM 20966 / LMG 6465 / NBRC 14845 / NCIMB 13405 / ORS 571</strain>
    </source>
</reference>
<reference evidence="8 9" key="3">
    <citation type="journal article" date="2008" name="BMC Genomics">
        <title>The genome of the versatile nitrogen fixer Azorhizobium caulinodans ORS571.</title>
        <authorList>
            <person name="Lee KB."/>
            <person name="Backer P.D."/>
            <person name="Aono T."/>
            <person name="Liu CT."/>
            <person name="Suzuki S."/>
            <person name="Suzuki T."/>
            <person name="Kaneko T."/>
            <person name="Yamada M."/>
            <person name="Tabata S."/>
            <person name="Kupfer D.M."/>
            <person name="Najar F.Z."/>
            <person name="Wiley G.B."/>
            <person name="Roe B."/>
            <person name="Binnewies T.T."/>
            <person name="Ussery D.W."/>
            <person name="D'Haeze W."/>
            <person name="Herder J.D."/>
            <person name="Gevers D."/>
            <person name="Vereecke D."/>
            <person name="Holsters M."/>
            <person name="Oyaizu H."/>
        </authorList>
    </citation>
    <scope>NUCLEOTIDE SEQUENCE [LARGE SCALE GENOMIC DNA]</scope>
    <source>
        <strain evidence="9">ATCC 43989 / DSM 5975 / JCM 20966 / LMG 6465 / NBRC 14845 / NCIMB 13405 / ORS 571</strain>
    </source>
</reference>
<evidence type="ECO:0000256" key="5">
    <source>
        <dbReference type="ARBA" id="ARBA00038306"/>
    </source>
</evidence>
<feature type="chain" id="PRO_5002724572" evidence="6">
    <location>
        <begin position="21"/>
        <end position="233"/>
    </location>
</feature>
<reference evidence="9" key="2">
    <citation type="submission" date="2007-04" db="EMBL/GenBank/DDBJ databases">
        <title>Complete genome sequence of the nitrogen-fixing bacterium Azorhizobium caulinodans ORS571.</title>
        <authorList>
            <person name="Lee K.B."/>
            <person name="Backer P.D."/>
            <person name="Aono T."/>
            <person name="Liu C.T."/>
            <person name="Suzuki S."/>
            <person name="Suzuki T."/>
            <person name="Kaneko T."/>
            <person name="Yamada M."/>
            <person name="Tabata S."/>
            <person name="Kupfer D.M."/>
            <person name="Najar F.Z."/>
            <person name="Wiley G.B."/>
            <person name="Roe B."/>
            <person name="Binnewies T."/>
            <person name="Ussery D."/>
            <person name="Vereecke D."/>
            <person name="Gevers D."/>
            <person name="Holsters M."/>
            <person name="Oyaizu H."/>
        </authorList>
    </citation>
    <scope>NUCLEOTIDE SEQUENCE [LARGE SCALE GENOMIC DNA]</scope>
    <source>
        <strain evidence="9">ATCC 43989 / DSM 5975 / JCM 20966 / LMG 6465 / NBRC 14845 / NCIMB 13405 / ORS 571</strain>
    </source>
</reference>
<evidence type="ECO:0000256" key="6">
    <source>
        <dbReference type="SAM" id="SignalP"/>
    </source>
</evidence>
<dbReference type="Pfam" id="PF13505">
    <property type="entry name" value="OMP_b-brl"/>
    <property type="match status" value="1"/>
</dbReference>
<reference evidence="8 9" key="4">
    <citation type="journal article" date="2009" name="Appl. Environ. Microbiol.">
        <title>Comparative genome-wide transcriptional profiling of Azorhizobium caulinodans ORS571 grown under free-living and symbiotic conditions.</title>
        <authorList>
            <person name="Tsukada S."/>
            <person name="Aono T."/>
            <person name="Akiba N."/>
            <person name="Lee KB."/>
            <person name="Liu CT."/>
            <person name="Toyazaki H."/>
            <person name="Oyaizu H."/>
        </authorList>
    </citation>
    <scope>NUCLEOTIDE SEQUENCE [LARGE SCALE GENOMIC DNA]</scope>
    <source>
        <strain evidence="9">ATCC 43989 / DSM 5975 / JCM 20966 / LMG 6465 / NBRC 14845 / NCIMB 13405 / ORS 571</strain>
    </source>
</reference>
<dbReference type="PANTHER" id="PTHR34001:SF3">
    <property type="entry name" value="BLL7405 PROTEIN"/>
    <property type="match status" value="1"/>
</dbReference>
<gene>
    <name evidence="8" type="ordered locus">AZC_3726</name>
</gene>
<accession>A8INA6</accession>
<reference evidence="8 9" key="5">
    <citation type="journal article" date="2010" name="Appl. Environ. Microbiol.">
        <title>phrR-like gene praR of Azorhizobium caulinodans ORS571 is essential for symbiosis with Sesbania rostrata and is involved in expression of reb genes.</title>
        <authorList>
            <person name="Akiba N."/>
            <person name="Aono T."/>
            <person name="Toyazaki H."/>
            <person name="Sato S."/>
            <person name="Oyaizu H."/>
        </authorList>
    </citation>
    <scope>NUCLEOTIDE SEQUENCE [LARGE SCALE GENOMIC DNA]</scope>
    <source>
        <strain evidence="9">ATCC 43989 / DSM 5975 / JCM 20966 / LMG 6465 / NBRC 14845 / NCIMB 13405 / ORS 571</strain>
    </source>
</reference>
<dbReference type="Gene3D" id="2.40.160.20">
    <property type="match status" value="1"/>
</dbReference>
<proteinExistence type="inferred from homology"/>
<dbReference type="InterPro" id="IPR027385">
    <property type="entry name" value="Beta-barrel_OMP"/>
</dbReference>
<dbReference type="PANTHER" id="PTHR34001">
    <property type="entry name" value="BLL7405 PROTEIN"/>
    <property type="match status" value="1"/>
</dbReference>
<comment type="similarity">
    <text evidence="5">Belongs to the Omp25/RopB family.</text>
</comment>
<evidence type="ECO:0000259" key="7">
    <source>
        <dbReference type="Pfam" id="PF13505"/>
    </source>
</evidence>
<dbReference type="InterPro" id="IPR011250">
    <property type="entry name" value="OMP/PagP_B-barrel"/>
</dbReference>
<keyword evidence="3" id="KW-0472">Membrane</keyword>
<organism evidence="8 9">
    <name type="scientific">Azorhizobium caulinodans (strain ATCC 43989 / DSM 5975 / JCM 20966 / LMG 6465 / NBRC 14845 / NCIMB 13405 / ORS 571)</name>
    <dbReference type="NCBI Taxonomy" id="438753"/>
    <lineage>
        <taxon>Bacteria</taxon>
        <taxon>Pseudomonadati</taxon>
        <taxon>Pseudomonadota</taxon>
        <taxon>Alphaproteobacteria</taxon>
        <taxon>Hyphomicrobiales</taxon>
        <taxon>Xanthobacteraceae</taxon>
        <taxon>Azorhizobium</taxon>
    </lineage>
</organism>
<comment type="subcellular location">
    <subcellularLocation>
        <location evidence="1">Cell outer membrane</location>
    </subcellularLocation>
</comment>
<feature type="signal peptide" evidence="6">
    <location>
        <begin position="1"/>
        <end position="20"/>
    </location>
</feature>
<evidence type="ECO:0000256" key="3">
    <source>
        <dbReference type="ARBA" id="ARBA00023136"/>
    </source>
</evidence>
<dbReference type="AlphaFoldDB" id="A8INA6"/>
<dbReference type="Proteomes" id="UP000000270">
    <property type="component" value="Chromosome"/>
</dbReference>
<dbReference type="GO" id="GO:0009279">
    <property type="term" value="C:cell outer membrane"/>
    <property type="evidence" value="ECO:0007669"/>
    <property type="project" value="UniProtKB-SubCell"/>
</dbReference>
<dbReference type="eggNOG" id="COG3637">
    <property type="taxonomic scope" value="Bacteria"/>
</dbReference>
<sequence>MKRLLLSSAIAAAIIAPASAADLSTRYPVKAPVVAVVPVFSWTGFYIGANAGFGGDKYNYDFGAPGFGSATANSSGFFAGGQLGYNYQFANNVVLGLETDIQWSGIEGDTTLASGGSVANLNSSLDYFGTVRARVGYAFDRFLPYITGGFAYGESKTSITTITPTTLTFGEGSGTKTGWTLGGGVEYAFTNNWTFKTEYLYVDLDDSNYGVGAGAVNVDNKFHTVKAGINYKF</sequence>
<dbReference type="STRING" id="438753.AZC_3726"/>
<evidence type="ECO:0000256" key="1">
    <source>
        <dbReference type="ARBA" id="ARBA00004442"/>
    </source>
</evidence>
<dbReference type="SUPFAM" id="SSF56925">
    <property type="entry name" value="OMPA-like"/>
    <property type="match status" value="1"/>
</dbReference>
<evidence type="ECO:0000313" key="8">
    <source>
        <dbReference type="EMBL" id="BAF89724.1"/>
    </source>
</evidence>
<dbReference type="InterPro" id="IPR051692">
    <property type="entry name" value="OMP-like"/>
</dbReference>
<keyword evidence="9" id="KW-1185">Reference proteome</keyword>
<evidence type="ECO:0000256" key="2">
    <source>
        <dbReference type="ARBA" id="ARBA00022729"/>
    </source>
</evidence>
<dbReference type="KEGG" id="azc:AZC_3726"/>
<evidence type="ECO:0000256" key="4">
    <source>
        <dbReference type="ARBA" id="ARBA00023237"/>
    </source>
</evidence>
<feature type="domain" description="Outer membrane protein beta-barrel" evidence="7">
    <location>
        <begin position="41"/>
        <end position="233"/>
    </location>
</feature>
<dbReference type="EMBL" id="AP009384">
    <property type="protein sequence ID" value="BAF89724.1"/>
    <property type="molecule type" value="Genomic_DNA"/>
</dbReference>
<evidence type="ECO:0000313" key="9">
    <source>
        <dbReference type="Proteomes" id="UP000000270"/>
    </source>
</evidence>
<protein>
    <submittedName>
        <fullName evidence="8">Outer membrane protein Omp31</fullName>
    </submittedName>
</protein>
<reference evidence="8 9" key="1">
    <citation type="journal article" date="2007" name="Appl. Environ. Microbiol.">
        <title>Rhizobial factors required for stem nodule maturation and maintenance in Sesbania rostrata-Azorhizobium caulinodans ORS571 symbiosis.</title>
        <authorList>
            <person name="Suzuki S."/>
            <person name="Aono T."/>
            <person name="Lee KB."/>
            <person name="Suzuki T."/>
            <person name="Liu CT."/>
            <person name="Miwa H."/>
            <person name="Wakao S."/>
            <person name="Iki T."/>
            <person name="Oyaizu H."/>
        </authorList>
    </citation>
    <scope>NUCLEOTIDE SEQUENCE [LARGE SCALE GENOMIC DNA]</scope>
    <source>
        <strain evidence="9">ATCC 43989 / DSM 5975 / JCM 20966 / LMG 6465 / NBRC 14845 / NCIMB 13405 / ORS 571</strain>
    </source>
</reference>